<name>A0A2H1VLN7_SPOFR</name>
<feature type="binding site" evidence="6">
    <location>
        <position position="63"/>
    </location>
    <ligand>
        <name>Zn(2+)</name>
        <dbReference type="ChEBI" id="CHEBI:29105"/>
    </ligand>
</feature>
<keyword evidence="2" id="KW-0677">Repeat</keyword>
<feature type="domain" description="ZAD" evidence="9">
    <location>
        <begin position="9"/>
        <end position="87"/>
    </location>
</feature>
<dbReference type="AlphaFoldDB" id="A0A2H1VLN7"/>
<dbReference type="PANTHER" id="PTHR24379">
    <property type="entry name" value="KRAB AND ZINC FINGER DOMAIN-CONTAINING"/>
    <property type="match status" value="1"/>
</dbReference>
<evidence type="ECO:0000313" key="10">
    <source>
        <dbReference type="EMBL" id="SOQ41733.1"/>
    </source>
</evidence>
<evidence type="ECO:0000256" key="7">
    <source>
        <dbReference type="SAM" id="MobiDB-lite"/>
    </source>
</evidence>
<evidence type="ECO:0000259" key="8">
    <source>
        <dbReference type="PROSITE" id="PS50157"/>
    </source>
</evidence>
<evidence type="ECO:0000259" key="9">
    <source>
        <dbReference type="PROSITE" id="PS51915"/>
    </source>
</evidence>
<dbReference type="SMART" id="SM00868">
    <property type="entry name" value="zf-AD"/>
    <property type="match status" value="1"/>
</dbReference>
<dbReference type="PROSITE" id="PS51915">
    <property type="entry name" value="ZAD"/>
    <property type="match status" value="1"/>
</dbReference>
<proteinExistence type="predicted"/>
<feature type="binding site" evidence="6">
    <location>
        <position position="14"/>
    </location>
    <ligand>
        <name>Zn(2+)</name>
        <dbReference type="ChEBI" id="CHEBI:29105"/>
    </ligand>
</feature>
<evidence type="ECO:0000256" key="4">
    <source>
        <dbReference type="ARBA" id="ARBA00022833"/>
    </source>
</evidence>
<feature type="domain" description="C2H2-type" evidence="8">
    <location>
        <begin position="399"/>
        <end position="426"/>
    </location>
</feature>
<feature type="domain" description="C2H2-type" evidence="8">
    <location>
        <begin position="457"/>
        <end position="484"/>
    </location>
</feature>
<sequence>MSEIWNLSTLCRCCHADGHFKSLNLPYQGKTNVEIYENMLKDTLGITVSRPPLEASYTICDDCIIKLRDATDFKTQVLACEQQFKEYCQNEQFIARSDVKIEAESETSSCHGNDDDSNHFNTDDDDYKVIIENPTPVIKKEHMVEIDISDNVDKVKEEKPGDTYIEVPVISYTGNNKPLVKDDKVLNCTASKKPLKVGDKALKNTVPVKKLKTRNKNEETHTTASTDPHRMLRPLVGNAYRIPMTTYGMPMPKIRVKVASAIRLLIFASAIRTLPIQWTQSEKNNLFDAIRPMPTIIHRPYIIQEKRGKLSKYSCKECGASFNTIKLVGDHLVKDHKTIFKCEYCPKVLKSFETLLKHVYNHGNKKNYRKECPRCPREFTTKDSFREHMQLHFSHSRNPVCDICKKRFKNKRILSIHINLHYGTNKKVLCDICGWGFNDKTNLRAHVNTVHLKLKPFKCKLCNKAYPTKRSFRDHVNRHQGKQKLYACNTCSWKTHHEKRLQVHILRHSNKFMCKICPEIFNDINSRKKHVLECHFPKYQCNICGLDLSSQFCLDRHVEIHNGIKKFDCEICGMKFSQRSGLTRHNIRFHGPKANDSIVKTKCEICKRSFKNIEVHMERHRVRNFKCEICGQAYASNSTLNRHKAQKHFGRSFYCEICNKKYLQKSKLNTHMFKIHGIKVENKLRIVIEKTETNSGDSS</sequence>
<dbReference type="SUPFAM" id="SSF57667">
    <property type="entry name" value="beta-beta-alpha zinc fingers"/>
    <property type="match status" value="5"/>
</dbReference>
<feature type="domain" description="C2H2-type" evidence="8">
    <location>
        <begin position="653"/>
        <end position="676"/>
    </location>
</feature>
<dbReference type="InterPro" id="IPR013087">
    <property type="entry name" value="Znf_C2H2_type"/>
</dbReference>
<feature type="compositionally biased region" description="Basic and acidic residues" evidence="7">
    <location>
        <begin position="112"/>
        <end position="122"/>
    </location>
</feature>
<dbReference type="InterPro" id="IPR012934">
    <property type="entry name" value="Znf_AD"/>
</dbReference>
<dbReference type="PROSITE" id="PS50157">
    <property type="entry name" value="ZINC_FINGER_C2H2_2"/>
    <property type="match status" value="9"/>
</dbReference>
<feature type="region of interest" description="Disordered" evidence="7">
    <location>
        <begin position="105"/>
        <end position="125"/>
    </location>
</feature>
<evidence type="ECO:0000256" key="3">
    <source>
        <dbReference type="ARBA" id="ARBA00022771"/>
    </source>
</evidence>
<keyword evidence="1 6" id="KW-0479">Metal-binding</keyword>
<dbReference type="GO" id="GO:0005634">
    <property type="term" value="C:nucleus"/>
    <property type="evidence" value="ECO:0007669"/>
    <property type="project" value="InterPro"/>
</dbReference>
<feature type="domain" description="C2H2-type" evidence="8">
    <location>
        <begin position="428"/>
        <end position="456"/>
    </location>
</feature>
<accession>A0A2H1VLN7</accession>
<reference evidence="10" key="1">
    <citation type="submission" date="2016-07" db="EMBL/GenBank/DDBJ databases">
        <authorList>
            <person name="Bretaudeau A."/>
        </authorList>
    </citation>
    <scope>NUCLEOTIDE SEQUENCE</scope>
    <source>
        <strain evidence="10">Rice</strain>
        <tissue evidence="10">Whole body</tissue>
    </source>
</reference>
<dbReference type="PANTHER" id="PTHR24379:SF121">
    <property type="entry name" value="C2H2-TYPE DOMAIN-CONTAINING PROTEIN"/>
    <property type="match status" value="1"/>
</dbReference>
<dbReference type="SMART" id="SM00355">
    <property type="entry name" value="ZnF_C2H2"/>
    <property type="match status" value="13"/>
</dbReference>
<protein>
    <submittedName>
        <fullName evidence="10">SFRICE_023980</fullName>
    </submittedName>
</protein>
<feature type="binding site" evidence="6">
    <location>
        <position position="60"/>
    </location>
    <ligand>
        <name>Zn(2+)</name>
        <dbReference type="ChEBI" id="CHEBI:29105"/>
    </ligand>
</feature>
<evidence type="ECO:0000256" key="1">
    <source>
        <dbReference type="ARBA" id="ARBA00022723"/>
    </source>
</evidence>
<feature type="domain" description="C2H2-type" evidence="8">
    <location>
        <begin position="340"/>
        <end position="367"/>
    </location>
</feature>
<evidence type="ECO:0000256" key="2">
    <source>
        <dbReference type="ARBA" id="ARBA00022737"/>
    </source>
</evidence>
<dbReference type="PROSITE" id="PS00028">
    <property type="entry name" value="ZINC_FINGER_C2H2_1"/>
    <property type="match status" value="11"/>
</dbReference>
<dbReference type="GO" id="GO:0008270">
    <property type="term" value="F:zinc ion binding"/>
    <property type="evidence" value="ECO:0007669"/>
    <property type="project" value="UniProtKB-UniRule"/>
</dbReference>
<feature type="domain" description="C2H2-type" evidence="8">
    <location>
        <begin position="370"/>
        <end position="397"/>
    </location>
</feature>
<evidence type="ECO:0000256" key="5">
    <source>
        <dbReference type="PROSITE-ProRule" id="PRU00042"/>
    </source>
</evidence>
<feature type="domain" description="C2H2-type" evidence="8">
    <location>
        <begin position="539"/>
        <end position="566"/>
    </location>
</feature>
<gene>
    <name evidence="10" type="ORF">SFRICE_023980</name>
</gene>
<feature type="domain" description="C2H2-type" evidence="8">
    <location>
        <begin position="567"/>
        <end position="595"/>
    </location>
</feature>
<keyword evidence="4 6" id="KW-0862">Zinc</keyword>
<feature type="binding site" evidence="6">
    <location>
        <position position="11"/>
    </location>
    <ligand>
        <name>Zn(2+)</name>
        <dbReference type="ChEBI" id="CHEBI:29105"/>
    </ligand>
</feature>
<feature type="domain" description="C2H2-type" evidence="8">
    <location>
        <begin position="625"/>
        <end position="653"/>
    </location>
</feature>
<dbReference type="Gene3D" id="3.30.160.60">
    <property type="entry name" value="Classic Zinc Finger"/>
    <property type="match status" value="6"/>
</dbReference>
<keyword evidence="3 5" id="KW-0863">Zinc-finger</keyword>
<dbReference type="InterPro" id="IPR036236">
    <property type="entry name" value="Znf_C2H2_sf"/>
</dbReference>
<dbReference type="Pfam" id="PF00096">
    <property type="entry name" value="zf-C2H2"/>
    <property type="match status" value="5"/>
</dbReference>
<dbReference type="EMBL" id="ODYU01003237">
    <property type="protein sequence ID" value="SOQ41733.1"/>
    <property type="molecule type" value="Genomic_DNA"/>
</dbReference>
<evidence type="ECO:0000256" key="6">
    <source>
        <dbReference type="PROSITE-ProRule" id="PRU01263"/>
    </source>
</evidence>
<organism evidence="10">
    <name type="scientific">Spodoptera frugiperda</name>
    <name type="common">Fall armyworm</name>
    <dbReference type="NCBI Taxonomy" id="7108"/>
    <lineage>
        <taxon>Eukaryota</taxon>
        <taxon>Metazoa</taxon>
        <taxon>Ecdysozoa</taxon>
        <taxon>Arthropoda</taxon>
        <taxon>Hexapoda</taxon>
        <taxon>Insecta</taxon>
        <taxon>Pterygota</taxon>
        <taxon>Neoptera</taxon>
        <taxon>Endopterygota</taxon>
        <taxon>Lepidoptera</taxon>
        <taxon>Glossata</taxon>
        <taxon>Ditrysia</taxon>
        <taxon>Noctuoidea</taxon>
        <taxon>Noctuidae</taxon>
        <taxon>Amphipyrinae</taxon>
        <taxon>Spodoptera</taxon>
    </lineage>
</organism>